<comment type="caution">
    <text evidence="6">The sequence shown here is derived from an EMBL/GenBank/DDBJ whole genome shotgun (WGS) entry which is preliminary data.</text>
</comment>
<keyword evidence="3" id="KW-0808">Transferase</keyword>
<dbReference type="AlphaFoldDB" id="A0AAE0FSI9"/>
<evidence type="ECO:0000256" key="5">
    <source>
        <dbReference type="ARBA" id="ARBA00023242"/>
    </source>
</evidence>
<dbReference type="GO" id="GO:0030915">
    <property type="term" value="C:Smc5-Smc6 complex"/>
    <property type="evidence" value="ECO:0007669"/>
    <property type="project" value="InterPro"/>
</dbReference>
<keyword evidence="7" id="KW-1185">Reference proteome</keyword>
<evidence type="ECO:0000256" key="4">
    <source>
        <dbReference type="ARBA" id="ARBA00022786"/>
    </source>
</evidence>
<keyword evidence="4" id="KW-0833">Ubl conjugation pathway</keyword>
<evidence type="ECO:0000256" key="3">
    <source>
        <dbReference type="ARBA" id="ARBA00022679"/>
    </source>
</evidence>
<name>A0AAE0FSI9_9CHLO</name>
<dbReference type="GO" id="GO:0005634">
    <property type="term" value="C:nucleus"/>
    <property type="evidence" value="ECO:0007669"/>
    <property type="project" value="UniProtKB-SubCell"/>
</dbReference>
<comment type="subcellular location">
    <subcellularLocation>
        <location evidence="1">Nucleus</location>
    </subcellularLocation>
</comment>
<comment type="pathway">
    <text evidence="2">Protein modification; protein sumoylation.</text>
</comment>
<dbReference type="PANTHER" id="PTHR21330:SF1">
    <property type="entry name" value="E3 SUMO-PROTEIN LIGASE NSE2"/>
    <property type="match status" value="1"/>
</dbReference>
<dbReference type="InterPro" id="IPR026846">
    <property type="entry name" value="Nse2(Mms21)"/>
</dbReference>
<dbReference type="Gene3D" id="3.30.40.10">
    <property type="entry name" value="Zinc/RING finger domain, C3HC4 (zinc finger)"/>
    <property type="match status" value="1"/>
</dbReference>
<evidence type="ECO:0000313" key="7">
    <source>
        <dbReference type="Proteomes" id="UP001190700"/>
    </source>
</evidence>
<keyword evidence="5" id="KW-0539">Nucleus</keyword>
<organism evidence="6 7">
    <name type="scientific">Cymbomonas tetramitiformis</name>
    <dbReference type="NCBI Taxonomy" id="36881"/>
    <lineage>
        <taxon>Eukaryota</taxon>
        <taxon>Viridiplantae</taxon>
        <taxon>Chlorophyta</taxon>
        <taxon>Pyramimonadophyceae</taxon>
        <taxon>Pyramimonadales</taxon>
        <taxon>Pyramimonadaceae</taxon>
        <taxon>Cymbomonas</taxon>
    </lineage>
</organism>
<proteinExistence type="predicted"/>
<dbReference type="PANTHER" id="PTHR21330">
    <property type="entry name" value="E3 SUMO-PROTEIN LIGASE NSE2"/>
    <property type="match status" value="1"/>
</dbReference>
<dbReference type="GO" id="GO:0000724">
    <property type="term" value="P:double-strand break repair via homologous recombination"/>
    <property type="evidence" value="ECO:0007669"/>
    <property type="project" value="InterPro"/>
</dbReference>
<dbReference type="GO" id="GO:0061665">
    <property type="term" value="F:SUMO ligase activity"/>
    <property type="evidence" value="ECO:0007669"/>
    <property type="project" value="TreeGrafter"/>
</dbReference>
<dbReference type="GO" id="GO:0016925">
    <property type="term" value="P:protein sumoylation"/>
    <property type="evidence" value="ECO:0007669"/>
    <property type="project" value="TreeGrafter"/>
</dbReference>
<evidence type="ECO:0000256" key="1">
    <source>
        <dbReference type="ARBA" id="ARBA00004123"/>
    </source>
</evidence>
<gene>
    <name evidence="6" type="ORF">CYMTET_26326</name>
</gene>
<dbReference type="InterPro" id="IPR013083">
    <property type="entry name" value="Znf_RING/FYVE/PHD"/>
</dbReference>
<evidence type="ECO:0000256" key="2">
    <source>
        <dbReference type="ARBA" id="ARBA00004718"/>
    </source>
</evidence>
<accession>A0AAE0FSI9</accession>
<evidence type="ECO:0000313" key="6">
    <source>
        <dbReference type="EMBL" id="KAK3264957.1"/>
    </source>
</evidence>
<protein>
    <recommendedName>
        <fullName evidence="8">SP-RING-type domain-containing protein</fullName>
    </recommendedName>
</protein>
<evidence type="ECO:0008006" key="8">
    <source>
        <dbReference type="Google" id="ProtNLM"/>
    </source>
</evidence>
<sequence>MTQVIGSEAVVKVCDALESQTKQALEEMKISHDQFSAVAIALEGENDAAKVQELRKALQSVLTHESELNCHIEALSAFRNRYSCTTEKTDFKGLLQQLFEESRRSVPSSTSTCADLKSFDRMVWNVHHQGQAMEGEEDEELLVDPTQGHVFKNPKCPLSGRDIEELDDPVEDQQGFIYEKELIERMITRSRTNEVNCPQIGTTHTIKLKDLKPAYGLKARVERENKRRRIAETQGLGGSGNEVKVDLCL</sequence>
<dbReference type="Proteomes" id="UP001190700">
    <property type="component" value="Unassembled WGS sequence"/>
</dbReference>
<reference evidence="6 7" key="1">
    <citation type="journal article" date="2015" name="Genome Biol. Evol.">
        <title>Comparative Genomics of a Bacterivorous Green Alga Reveals Evolutionary Causalities and Consequences of Phago-Mixotrophic Mode of Nutrition.</title>
        <authorList>
            <person name="Burns J.A."/>
            <person name="Paasch A."/>
            <person name="Narechania A."/>
            <person name="Kim E."/>
        </authorList>
    </citation>
    <scope>NUCLEOTIDE SEQUENCE [LARGE SCALE GENOMIC DNA]</scope>
    <source>
        <strain evidence="6 7">PLY_AMNH</strain>
    </source>
</reference>
<dbReference type="EMBL" id="LGRX02014237">
    <property type="protein sequence ID" value="KAK3264957.1"/>
    <property type="molecule type" value="Genomic_DNA"/>
</dbReference>